<dbReference type="PANTHER" id="PTHR10953">
    <property type="entry name" value="UBIQUITIN-ACTIVATING ENZYME E1"/>
    <property type="match status" value="1"/>
</dbReference>
<evidence type="ECO:0000256" key="1">
    <source>
        <dbReference type="SAM" id="Coils"/>
    </source>
</evidence>
<dbReference type="Gene3D" id="3.40.50.720">
    <property type="entry name" value="NAD(P)-binding Rossmann-like Domain"/>
    <property type="match status" value="1"/>
</dbReference>
<dbReference type="GO" id="GO:0016779">
    <property type="term" value="F:nucleotidyltransferase activity"/>
    <property type="evidence" value="ECO:0007669"/>
    <property type="project" value="TreeGrafter"/>
</dbReference>
<dbReference type="InterPro" id="IPR001763">
    <property type="entry name" value="Rhodanese-like_dom"/>
</dbReference>
<dbReference type="InterPro" id="IPR000594">
    <property type="entry name" value="ThiF_NAD_FAD-bd"/>
</dbReference>
<dbReference type="PANTHER" id="PTHR10953:SF102">
    <property type="entry name" value="ADENYLYLTRANSFERASE AND SULFURTRANSFERASE MOCS3"/>
    <property type="match status" value="1"/>
</dbReference>
<evidence type="ECO:0000313" key="3">
    <source>
        <dbReference type="EMBL" id="AIF24721.1"/>
    </source>
</evidence>
<dbReference type="SMART" id="SM00450">
    <property type="entry name" value="RHOD"/>
    <property type="match status" value="1"/>
</dbReference>
<accession>A0A075I7Q8</accession>
<feature type="domain" description="Rhodanese" evidence="2">
    <location>
        <begin position="264"/>
        <end position="348"/>
    </location>
</feature>
<reference evidence="3" key="1">
    <citation type="journal article" date="2014" name="Genome Biol. Evol.">
        <title>Pangenome evidence for extensive interdomain horizontal transfer affecting lineage core and shell genes in uncultured planktonic thaumarchaeota and euryarchaeota.</title>
        <authorList>
            <person name="Deschamps P."/>
            <person name="Zivanovic Y."/>
            <person name="Moreira D."/>
            <person name="Rodriguez-Valera F."/>
            <person name="Lopez-Garcia P."/>
        </authorList>
    </citation>
    <scope>NUCLEOTIDE SEQUENCE</scope>
</reference>
<feature type="coiled-coil region" evidence="1">
    <location>
        <begin position="377"/>
        <end position="435"/>
    </location>
</feature>
<dbReference type="GO" id="GO:0005737">
    <property type="term" value="C:cytoplasm"/>
    <property type="evidence" value="ECO:0007669"/>
    <property type="project" value="TreeGrafter"/>
</dbReference>
<dbReference type="InterPro" id="IPR035985">
    <property type="entry name" value="Ubiquitin-activating_enz"/>
</dbReference>
<dbReference type="EMBL" id="KF901270">
    <property type="protein sequence ID" value="AIF24721.1"/>
    <property type="molecule type" value="Genomic_DNA"/>
</dbReference>
<protein>
    <submittedName>
        <fullName evidence="3">UBA/THIF-type NAD/FAD binding protein (MOCS3, UBA4, moeB)</fullName>
    </submittedName>
</protein>
<keyword evidence="1" id="KW-0175">Coiled coil</keyword>
<dbReference type="GO" id="GO:0008641">
    <property type="term" value="F:ubiquitin-like modifier activating enzyme activity"/>
    <property type="evidence" value="ECO:0007669"/>
    <property type="project" value="InterPro"/>
</dbReference>
<dbReference type="InterPro" id="IPR045886">
    <property type="entry name" value="ThiF/MoeB/HesA"/>
</dbReference>
<dbReference type="GO" id="GO:0004792">
    <property type="term" value="F:thiosulfate-cyanide sulfurtransferase activity"/>
    <property type="evidence" value="ECO:0007669"/>
    <property type="project" value="TreeGrafter"/>
</dbReference>
<dbReference type="Gene3D" id="3.40.250.10">
    <property type="entry name" value="Rhodanese-like domain"/>
    <property type="match status" value="1"/>
</dbReference>
<proteinExistence type="predicted"/>
<dbReference type="PROSITE" id="PS50206">
    <property type="entry name" value="RHODANESE_3"/>
    <property type="match status" value="1"/>
</dbReference>
<dbReference type="SUPFAM" id="SSF69572">
    <property type="entry name" value="Activating enzymes of the ubiquitin-like proteins"/>
    <property type="match status" value="1"/>
</dbReference>
<name>A0A075I7Q8_9EURY</name>
<dbReference type="CDD" id="cd00757">
    <property type="entry name" value="ThiF_MoeB_HesA_family"/>
    <property type="match status" value="1"/>
</dbReference>
<organism evidence="3">
    <name type="scientific">uncultured marine group II/III euryarchaeote SAT1000_38_B01</name>
    <dbReference type="NCBI Taxonomy" id="1456579"/>
    <lineage>
        <taxon>Archaea</taxon>
        <taxon>Methanobacteriati</taxon>
        <taxon>Methanobacteriota</taxon>
        <taxon>environmental samples</taxon>
    </lineage>
</organism>
<gene>
    <name evidence="3" type="primary">MOCS3</name>
    <name evidence="3" type="synonym">moeB</name>
    <name evidence="3" type="synonym">UBA4</name>
</gene>
<sequence>MLNDRDKEVFSRQITLPEVGEKGQEELEDTGILIVGMGGLGCPVAHYLISSGIGYLTIMDPDKVELSNLSRQPLYTEDDVGTLKVKAAKQVLSHMNPNAVINDVAEELTKDNALTHVSAHDFVIDCTDNVDSRYVLSDICQSIDKPLIHGGIRAFEGNVGVFLAGSGYYRALYPKPPSPESVQDCSTTGVLSTFVGWVGMHQAMLAVQLALNLIKESSFYFMDGRKGTVRQVEVPDAVVEAQKELPKKLPDHMSASELKERLQSDNPPLLIDVRGPAERAEVRIEAEDIHIPMDVFAQRLGGIPRHGNVVLYCHLGIRSNSARAWVESQGIAISHLSGGIEAWLFENVDESGSPVELANKMESDDSEPEKALTLEELNAQTLANAKMEAELKKIKTESQHSELEGLVALKDKLLQQSLEVEKQQQEHELKLEKMKISAAAKKSNTKFLVEAVYLVYNDGRLLGHVFSEEQQTDAEILTSMLMAVNDFVADSLGATGNIGNLEFGANSIVIEKGEHSYMVSMNYGEPSDSLRQGLRKQLTVIEDKYLNKLEKWDGDVSAFEGCTSNLVKVLLESTVKERSDVA</sequence>
<dbReference type="Pfam" id="PF00581">
    <property type="entry name" value="Rhodanese"/>
    <property type="match status" value="1"/>
</dbReference>
<dbReference type="Pfam" id="PF00899">
    <property type="entry name" value="ThiF"/>
    <property type="match status" value="1"/>
</dbReference>
<evidence type="ECO:0000259" key="2">
    <source>
        <dbReference type="PROSITE" id="PS50206"/>
    </source>
</evidence>
<dbReference type="InterPro" id="IPR036873">
    <property type="entry name" value="Rhodanese-like_dom_sf"/>
</dbReference>
<dbReference type="AlphaFoldDB" id="A0A075I7Q8"/>